<dbReference type="PANTHER" id="PTHR37484:SF1">
    <property type="entry name" value="ROD SHAPE-DETERMINING PROTEIN MRED"/>
    <property type="match status" value="1"/>
</dbReference>
<dbReference type="InterPro" id="IPR007227">
    <property type="entry name" value="Cell_shape_determining_MreD"/>
</dbReference>
<evidence type="ECO:0000256" key="4">
    <source>
        <dbReference type="ARBA" id="ARBA00022692"/>
    </source>
</evidence>
<evidence type="ECO:0000256" key="1">
    <source>
        <dbReference type="ARBA" id="ARBA00004651"/>
    </source>
</evidence>
<comment type="similarity">
    <text evidence="2 8">Belongs to the MreD family.</text>
</comment>
<keyword evidence="6 9" id="KW-1133">Transmembrane helix</keyword>
<feature type="transmembrane region" description="Helical" evidence="9">
    <location>
        <begin position="100"/>
        <end position="118"/>
    </location>
</feature>
<dbReference type="EMBL" id="WUTS01000001">
    <property type="protein sequence ID" value="NAW11820.1"/>
    <property type="molecule type" value="Genomic_DNA"/>
</dbReference>
<keyword evidence="8" id="KW-0997">Cell inner membrane</keyword>
<dbReference type="Pfam" id="PF04093">
    <property type="entry name" value="MreD"/>
    <property type="match status" value="1"/>
</dbReference>
<keyword evidence="3 8" id="KW-1003">Cell membrane</keyword>
<feature type="transmembrane region" description="Helical" evidence="9">
    <location>
        <begin position="75"/>
        <end position="94"/>
    </location>
</feature>
<dbReference type="GO" id="GO:0008360">
    <property type="term" value="P:regulation of cell shape"/>
    <property type="evidence" value="ECO:0007669"/>
    <property type="project" value="UniProtKB-UniRule"/>
</dbReference>
<dbReference type="AlphaFoldDB" id="A0A7X5AL06"/>
<evidence type="ECO:0000256" key="3">
    <source>
        <dbReference type="ARBA" id="ARBA00022475"/>
    </source>
</evidence>
<protein>
    <recommendedName>
        <fullName evidence="8">Rod shape-determining protein MreD</fullName>
    </recommendedName>
</protein>
<reference evidence="10 11" key="1">
    <citation type="submission" date="2019-12" db="EMBL/GenBank/DDBJ databases">
        <title>Draft genome sequencing of Halomonas icarensis D1-1.</title>
        <authorList>
            <person name="Pandiyan K."/>
            <person name="Kushwaha P."/>
            <person name="Gowdham M."/>
            <person name="Chakdar H."/>
            <person name="Singh A."/>
            <person name="Kumar M."/>
            <person name="Saxena A.K."/>
        </authorList>
    </citation>
    <scope>NUCLEOTIDE SEQUENCE [LARGE SCALE GENOMIC DNA]</scope>
    <source>
        <strain evidence="10 11">D1-1</strain>
    </source>
</reference>
<dbReference type="PIRSF" id="PIRSF018472">
    <property type="entry name" value="MreD_proteobac"/>
    <property type="match status" value="1"/>
</dbReference>
<dbReference type="Proteomes" id="UP000448235">
    <property type="component" value="Unassembled WGS sequence"/>
</dbReference>
<keyword evidence="11" id="KW-1185">Reference proteome</keyword>
<gene>
    <name evidence="10" type="primary">mreD</name>
    <name evidence="10" type="ORF">GRB80_03050</name>
</gene>
<keyword evidence="4 9" id="KW-0812">Transmembrane</keyword>
<organism evidence="10 11">
    <name type="scientific">Halomonas icarae</name>
    <dbReference type="NCBI Taxonomy" id="2691040"/>
    <lineage>
        <taxon>Bacteria</taxon>
        <taxon>Pseudomonadati</taxon>
        <taxon>Pseudomonadota</taxon>
        <taxon>Gammaproteobacteria</taxon>
        <taxon>Oceanospirillales</taxon>
        <taxon>Halomonadaceae</taxon>
        <taxon>Halomonas</taxon>
    </lineage>
</organism>
<feature type="transmembrane region" description="Helical" evidence="9">
    <location>
        <begin position="130"/>
        <end position="150"/>
    </location>
</feature>
<evidence type="ECO:0000256" key="9">
    <source>
        <dbReference type="SAM" id="Phobius"/>
    </source>
</evidence>
<comment type="caution">
    <text evidence="10">The sequence shown here is derived from an EMBL/GenBank/DDBJ whole genome shotgun (WGS) entry which is preliminary data.</text>
</comment>
<dbReference type="NCBIfam" id="TIGR03426">
    <property type="entry name" value="shape_MreD"/>
    <property type="match status" value="1"/>
</dbReference>
<evidence type="ECO:0000256" key="7">
    <source>
        <dbReference type="ARBA" id="ARBA00023136"/>
    </source>
</evidence>
<evidence type="ECO:0000313" key="10">
    <source>
        <dbReference type="EMBL" id="NAW11820.1"/>
    </source>
</evidence>
<accession>A0A7X5AL06</accession>
<evidence type="ECO:0000256" key="8">
    <source>
        <dbReference type="PIRNR" id="PIRNR018472"/>
    </source>
</evidence>
<comment type="function">
    <text evidence="8">Involved in formation of the rod shape of the cell. May also contribute to regulation of formation of penicillin-binding proteins.</text>
</comment>
<name>A0A7X5AL06_9GAMM</name>
<sequence length="164" mass="18289">MAVPSAANLALPWIWCSLLLALCLQVMPLAEGWQIWRPDWLGLMLIYWCMKTPSRVGVLHAFVLGILLDLIEGAVLGQNALLLSLLAFLCALVYPRFRAYSLLQQALMVLVLLGFMQLGEQWLRTLLGPFSIHLSFLTPALIGALLWPWFATLFNALGRRLTGG</sequence>
<evidence type="ECO:0000313" key="11">
    <source>
        <dbReference type="Proteomes" id="UP000448235"/>
    </source>
</evidence>
<comment type="subcellular location">
    <subcellularLocation>
        <location evidence="8">Cell inner membrane</location>
    </subcellularLocation>
    <subcellularLocation>
        <location evidence="1">Cell membrane</location>
        <topology evidence="1">Multi-pass membrane protein</topology>
    </subcellularLocation>
</comment>
<dbReference type="InterPro" id="IPR026034">
    <property type="entry name" value="MreD_proteobac"/>
</dbReference>
<evidence type="ECO:0000256" key="2">
    <source>
        <dbReference type="ARBA" id="ARBA00007776"/>
    </source>
</evidence>
<dbReference type="RefSeq" id="WP_161422509.1">
    <property type="nucleotide sequence ID" value="NZ_JARWMY010000003.1"/>
</dbReference>
<keyword evidence="7 8" id="KW-0472">Membrane</keyword>
<dbReference type="GO" id="GO:0005886">
    <property type="term" value="C:plasma membrane"/>
    <property type="evidence" value="ECO:0007669"/>
    <property type="project" value="UniProtKB-SubCell"/>
</dbReference>
<evidence type="ECO:0000256" key="6">
    <source>
        <dbReference type="ARBA" id="ARBA00022989"/>
    </source>
</evidence>
<dbReference type="PANTHER" id="PTHR37484">
    <property type="entry name" value="ROD SHAPE-DETERMINING PROTEIN MRED"/>
    <property type="match status" value="1"/>
</dbReference>
<evidence type="ECO:0000256" key="5">
    <source>
        <dbReference type="ARBA" id="ARBA00022960"/>
    </source>
</evidence>
<keyword evidence="5 8" id="KW-0133">Cell shape</keyword>
<proteinExistence type="inferred from homology"/>